<dbReference type="GO" id="GO:0003777">
    <property type="term" value="F:microtubule motor activity"/>
    <property type="evidence" value="ECO:0007669"/>
    <property type="project" value="InterPro"/>
</dbReference>
<dbReference type="GO" id="GO:0005524">
    <property type="term" value="F:ATP binding"/>
    <property type="evidence" value="ECO:0007669"/>
    <property type="project" value="UniProtKB-UniRule"/>
</dbReference>
<dbReference type="SUPFAM" id="SSF49879">
    <property type="entry name" value="SMAD/FHA domain"/>
    <property type="match status" value="1"/>
</dbReference>
<dbReference type="PROSITE" id="PS50067">
    <property type="entry name" value="KINESIN_MOTOR_2"/>
    <property type="match status" value="2"/>
</dbReference>
<dbReference type="InterPro" id="IPR001752">
    <property type="entry name" value="Kinesin_motor_dom"/>
</dbReference>
<organism evidence="7 8">
    <name type="scientific">Caerostris extrusa</name>
    <name type="common">Bark spider</name>
    <name type="synonym">Caerostris bankana</name>
    <dbReference type="NCBI Taxonomy" id="172846"/>
    <lineage>
        <taxon>Eukaryota</taxon>
        <taxon>Metazoa</taxon>
        <taxon>Ecdysozoa</taxon>
        <taxon>Arthropoda</taxon>
        <taxon>Chelicerata</taxon>
        <taxon>Arachnida</taxon>
        <taxon>Araneae</taxon>
        <taxon>Araneomorphae</taxon>
        <taxon>Entelegynae</taxon>
        <taxon>Araneoidea</taxon>
        <taxon>Araneidae</taxon>
        <taxon>Caerostris</taxon>
    </lineage>
</organism>
<dbReference type="SMART" id="SM00240">
    <property type="entry name" value="FHA"/>
    <property type="match status" value="1"/>
</dbReference>
<dbReference type="InterPro" id="IPR000253">
    <property type="entry name" value="FHA_dom"/>
</dbReference>
<protein>
    <submittedName>
        <fullName evidence="7">Kinesin-like protein KIF28P</fullName>
    </submittedName>
</protein>
<gene>
    <name evidence="7" type="primary">Kif28p</name>
    <name evidence="7" type="ORF">CEXT_22431</name>
</gene>
<feature type="binding site" evidence="5">
    <location>
        <begin position="49"/>
        <end position="56"/>
    </location>
    <ligand>
        <name>ATP</name>
        <dbReference type="ChEBI" id="CHEBI:30616"/>
    </ligand>
</feature>
<keyword evidence="1 5" id="KW-0547">Nucleotide-binding</keyword>
<keyword evidence="4 5" id="KW-0505">Motor protein</keyword>
<dbReference type="Gene3D" id="2.60.200.20">
    <property type="match status" value="1"/>
</dbReference>
<evidence type="ECO:0000256" key="2">
    <source>
        <dbReference type="ARBA" id="ARBA00022840"/>
    </source>
</evidence>
<dbReference type="Pfam" id="PF00498">
    <property type="entry name" value="FHA"/>
    <property type="match status" value="1"/>
</dbReference>
<accession>A0AAV4VJ05</accession>
<dbReference type="FunFam" id="2.60.200.20:FF:000034">
    <property type="entry name" value="kinesin-like protein KIF28P"/>
    <property type="match status" value="1"/>
</dbReference>
<proteinExistence type="inferred from homology"/>
<comment type="caution">
    <text evidence="7">The sequence shown here is derived from an EMBL/GenBank/DDBJ whole genome shotgun (WGS) entry which is preliminary data.</text>
</comment>
<dbReference type="Proteomes" id="UP001054945">
    <property type="component" value="Unassembled WGS sequence"/>
</dbReference>
<evidence type="ECO:0000256" key="3">
    <source>
        <dbReference type="ARBA" id="ARBA00023054"/>
    </source>
</evidence>
<dbReference type="PRINTS" id="PR00380">
    <property type="entry name" value="KINESINHEAVY"/>
</dbReference>
<evidence type="ECO:0000256" key="1">
    <source>
        <dbReference type="ARBA" id="ARBA00022741"/>
    </source>
</evidence>
<keyword evidence="2 5" id="KW-0067">ATP-binding</keyword>
<name>A0AAV4VJ05_CAEEX</name>
<comment type="similarity">
    <text evidence="5">Belongs to the TRAFAC class myosin-kinesin ATPase superfamily. Kinesin family.</text>
</comment>
<evidence type="ECO:0000313" key="7">
    <source>
        <dbReference type="EMBL" id="GIY70401.1"/>
    </source>
</evidence>
<dbReference type="InterPro" id="IPR027417">
    <property type="entry name" value="P-loop_NTPase"/>
</dbReference>
<dbReference type="GO" id="GO:0008017">
    <property type="term" value="F:microtubule binding"/>
    <property type="evidence" value="ECO:0007669"/>
    <property type="project" value="InterPro"/>
</dbReference>
<dbReference type="PANTHER" id="PTHR47117">
    <property type="entry name" value="STAR-RELATED LIPID TRANSFER PROTEIN 9"/>
    <property type="match status" value="1"/>
</dbReference>
<dbReference type="AlphaFoldDB" id="A0AAV4VJ05"/>
<evidence type="ECO:0000256" key="4">
    <source>
        <dbReference type="ARBA" id="ARBA00023175"/>
    </source>
</evidence>
<keyword evidence="8" id="KW-1185">Reference proteome</keyword>
<dbReference type="InterPro" id="IPR036961">
    <property type="entry name" value="Kinesin_motor_dom_sf"/>
</dbReference>
<dbReference type="SMART" id="SM00129">
    <property type="entry name" value="KISc"/>
    <property type="match status" value="1"/>
</dbReference>
<evidence type="ECO:0000259" key="6">
    <source>
        <dbReference type="PROSITE" id="PS50067"/>
    </source>
</evidence>
<reference evidence="7 8" key="1">
    <citation type="submission" date="2021-06" db="EMBL/GenBank/DDBJ databases">
        <title>Caerostris extrusa draft genome.</title>
        <authorList>
            <person name="Kono N."/>
            <person name="Arakawa K."/>
        </authorList>
    </citation>
    <scope>NUCLEOTIDE SEQUENCE [LARGE SCALE GENOMIC DNA]</scope>
</reference>
<keyword evidence="3" id="KW-0175">Coiled coil</keyword>
<dbReference type="SUPFAM" id="SSF52540">
    <property type="entry name" value="P-loop containing nucleoside triphosphate hydrolases"/>
    <property type="match status" value="1"/>
</dbReference>
<dbReference type="EMBL" id="BPLR01014659">
    <property type="protein sequence ID" value="GIY70401.1"/>
    <property type="molecule type" value="Genomic_DNA"/>
</dbReference>
<comment type="caution">
    <text evidence="5">Lacks conserved residue(s) required for the propagation of feature annotation.</text>
</comment>
<dbReference type="GO" id="GO:0007018">
    <property type="term" value="P:microtubule-based movement"/>
    <property type="evidence" value="ECO:0007669"/>
    <property type="project" value="InterPro"/>
</dbReference>
<sequence>MMVLKSSPMDIVPKIRLYQMEQNSVIRDLGRGVLRNAWDGYNSALFAYGQTGSGKSWSVIGYGSNKGIVPKFCEEMFRGIEDKRRSGDTTEFEVRISMLEIYNEIVRDLLNPGGDRKKRALNRAHTIVGIHLTQKARKGNGQETAKSSIVHLVDLAGRDSVLTRLLMNALGGNSRTIMIAAISPADINYEETLSTLRYADRAKQIKTVAIVNEDPTEKLIRELRQENERLKRMLDKGAIDVPIQPGMSEEEIFKLRKKWEEEMYAAMAENDRDLQQMKQSYDDKLKISRQQKRISKIEKEKKVRPHFTNLNFDPMLSGKIVHLLKAGENIVGKTDQADIQLLGPSIQERHAIVNYLEHGGVTLEKCQSECRILLNGDPLSARALLSHCDRIMFGTTQLYVFIHPDQMKKTGKKYPDVTYEMAQEEIASKAGISVDDDDQSLDTALLNKDLIEVLPGVEEANAISEELDKKLNLK</sequence>
<feature type="domain" description="Kinesin motor" evidence="6">
    <location>
        <begin position="1"/>
        <end position="121"/>
    </location>
</feature>
<dbReference type="InterPro" id="IPR008984">
    <property type="entry name" value="SMAD_FHA_dom_sf"/>
</dbReference>
<evidence type="ECO:0000256" key="5">
    <source>
        <dbReference type="PROSITE-ProRule" id="PRU00283"/>
    </source>
</evidence>
<feature type="domain" description="Kinesin motor" evidence="6">
    <location>
        <begin position="158"/>
        <end position="205"/>
    </location>
</feature>
<dbReference type="Pfam" id="PF00225">
    <property type="entry name" value="Kinesin"/>
    <property type="match status" value="2"/>
</dbReference>
<evidence type="ECO:0000313" key="8">
    <source>
        <dbReference type="Proteomes" id="UP001054945"/>
    </source>
</evidence>
<dbReference type="Gene3D" id="3.40.850.10">
    <property type="entry name" value="Kinesin motor domain"/>
    <property type="match status" value="2"/>
</dbReference>